<evidence type="ECO:0000256" key="1">
    <source>
        <dbReference type="SAM" id="MobiDB-lite"/>
    </source>
</evidence>
<dbReference type="AlphaFoldDB" id="A0A8J5MCS7"/>
<evidence type="ECO:0000313" key="3">
    <source>
        <dbReference type="Proteomes" id="UP000709295"/>
    </source>
</evidence>
<proteinExistence type="predicted"/>
<protein>
    <submittedName>
        <fullName evidence="2">Uncharacterized protein</fullName>
    </submittedName>
</protein>
<keyword evidence="3" id="KW-1185">Reference proteome</keyword>
<evidence type="ECO:0000313" key="2">
    <source>
        <dbReference type="EMBL" id="KAG6975438.1"/>
    </source>
</evidence>
<feature type="region of interest" description="Disordered" evidence="1">
    <location>
        <begin position="1"/>
        <end position="60"/>
    </location>
</feature>
<organism evidence="2 3">
    <name type="scientific">Phytophthora aleatoria</name>
    <dbReference type="NCBI Taxonomy" id="2496075"/>
    <lineage>
        <taxon>Eukaryota</taxon>
        <taxon>Sar</taxon>
        <taxon>Stramenopiles</taxon>
        <taxon>Oomycota</taxon>
        <taxon>Peronosporomycetes</taxon>
        <taxon>Peronosporales</taxon>
        <taxon>Peronosporaceae</taxon>
        <taxon>Phytophthora</taxon>
    </lineage>
</organism>
<feature type="compositionally biased region" description="Polar residues" evidence="1">
    <location>
        <begin position="1"/>
        <end position="11"/>
    </location>
</feature>
<feature type="non-terminal residue" evidence="2">
    <location>
        <position position="60"/>
    </location>
</feature>
<accession>A0A8J5MCS7</accession>
<dbReference type="Proteomes" id="UP000709295">
    <property type="component" value="Unassembled WGS sequence"/>
</dbReference>
<gene>
    <name evidence="2" type="ORF">JG688_00002379</name>
</gene>
<feature type="compositionally biased region" description="Polar residues" evidence="1">
    <location>
        <begin position="20"/>
        <end position="40"/>
    </location>
</feature>
<name>A0A8J5MCS7_9STRA</name>
<dbReference type="EMBL" id="JAENGY010000063">
    <property type="protein sequence ID" value="KAG6975438.1"/>
    <property type="molecule type" value="Genomic_DNA"/>
</dbReference>
<sequence>TLHSTGSVSTTYRRKGSRGTCRTTGLSASNDRIAKSSTGYSGVGDEHAGAAHGFNGEGSG</sequence>
<comment type="caution">
    <text evidence="2">The sequence shown here is derived from an EMBL/GenBank/DDBJ whole genome shotgun (WGS) entry which is preliminary data.</text>
</comment>
<reference evidence="2" key="1">
    <citation type="submission" date="2021-01" db="EMBL/GenBank/DDBJ databases">
        <title>Phytophthora aleatoria, a newly-described species from Pinus radiata is distinct from Phytophthora cactorum isolates based on comparative genomics.</title>
        <authorList>
            <person name="Mcdougal R."/>
            <person name="Panda P."/>
            <person name="Williams N."/>
            <person name="Studholme D.J."/>
        </authorList>
    </citation>
    <scope>NUCLEOTIDE SEQUENCE</scope>
    <source>
        <strain evidence="2">NZFS 4037</strain>
    </source>
</reference>